<evidence type="ECO:0000313" key="14">
    <source>
        <dbReference type="Proteomes" id="UP000794436"/>
    </source>
</evidence>
<dbReference type="GO" id="GO:0140358">
    <property type="term" value="F:P-type transmembrane transporter activity"/>
    <property type="evidence" value="ECO:0007669"/>
    <property type="project" value="InterPro"/>
</dbReference>
<dbReference type="InterPro" id="IPR023299">
    <property type="entry name" value="ATPase_P-typ_cyto_dom_N"/>
</dbReference>
<keyword evidence="5" id="KW-0067">ATP-binding</keyword>
<proteinExistence type="predicted"/>
<keyword evidence="8 10" id="KW-1133">Transmembrane helix</keyword>
<evidence type="ECO:0000259" key="11">
    <source>
        <dbReference type="Pfam" id="PF00122"/>
    </source>
</evidence>
<dbReference type="InterPro" id="IPR036412">
    <property type="entry name" value="HAD-like_sf"/>
</dbReference>
<dbReference type="SUPFAM" id="SSF81665">
    <property type="entry name" value="Calcium ATPase, transmembrane domain M"/>
    <property type="match status" value="1"/>
</dbReference>
<dbReference type="SUPFAM" id="SSF68906">
    <property type="entry name" value="SAP domain"/>
    <property type="match status" value="1"/>
</dbReference>
<comment type="caution">
    <text evidence="13">The sequence shown here is derived from an EMBL/GenBank/DDBJ whole genome shotgun (WGS) entry which is preliminary data.</text>
</comment>
<feature type="transmembrane region" description="Helical" evidence="10">
    <location>
        <begin position="1253"/>
        <end position="1276"/>
    </location>
</feature>
<dbReference type="Proteomes" id="UP000794436">
    <property type="component" value="Unassembled WGS sequence"/>
</dbReference>
<dbReference type="PANTHER" id="PTHR45630">
    <property type="entry name" value="CATION-TRANSPORTING ATPASE-RELATED"/>
    <property type="match status" value="1"/>
</dbReference>
<dbReference type="PROSITE" id="PS00154">
    <property type="entry name" value="ATPASE_E1_E2"/>
    <property type="match status" value="1"/>
</dbReference>
<dbReference type="SUPFAM" id="SSF56784">
    <property type="entry name" value="HAD-like"/>
    <property type="match status" value="1"/>
</dbReference>
<dbReference type="Pfam" id="PF00690">
    <property type="entry name" value="Cation_ATPase_N"/>
    <property type="match status" value="1"/>
</dbReference>
<keyword evidence="2 10" id="KW-0812">Transmembrane</keyword>
<evidence type="ECO:0000256" key="10">
    <source>
        <dbReference type="SAM" id="Phobius"/>
    </source>
</evidence>
<sequence>MAKGERAPTWTGKSIRQLSLHRRRANPLNWGYGLEHVPFLVLYAFSLYHCLLTIGEPYAQAIKELEEAGILLPGATPGEAVDDGLSGLAASTLSQGVVREDLGSRINYTEFLNQDEEGPPLPNPFLPAIVPLLYLLGTTTSHLLMVLLQVWSVRVLALVKYSSVQTLANATYVMVVPRSFKGKSSIIPLETGKDGKRFFMFQKHKYVAEEDDGDTGKGVVFVKLRAPTANPIKSYVTSTGFATEQEVTHQLELYGKNEFSIPQPKFLDMFKQQLLEPLTVFQIFSVCLYMLDEYWQYSLFTLAMIIMFEGVTVMGRLKNLQTLRGMGNEARDVYVYRKKSWVKIKSDFLVPGDIMSIKRETEGDNPDNTVPCDVLLLEGSAVMNEATLTGESVPQMKEAIGSKMSEQDLAEALDMKSGHKVHLLFGGTTIMQNENTGSASKEDENAHVILTRSKSQAGLKQHKIPCAPDRGCTAYVLRTGFSSSQGKLVRMIEYSSGKVTGSSWDAYGLVFLLMVFALLSSGYVLRHGIAQKGKITFELLLRCVLIITSVIPAELPMQTAMAVNSALLSLIKLSIFCTEPFRISLAGKVDICLFDKTGTLTTDQLTAVGVVCEDLTSATKTVPSDKVLPHVPMIASNIHASLVLAGCQSLVQIDGKMVGDPVEEASIRAIDFTFDAATKRCQVKQDSERATERRWGSSIQQKDVYVQILHRNHFASKLQRMSVIAKVNLGERGQRYRSLVKGSPEAVAALMRTNALPEWYWPTYQSLARRGMRVLALAYKDLEGKPSDQEIAQKPRSWAESELEFAGFAVFQCLVRKDSNEIITKLRESSHRVSMITGDATLTAVHVSKEVNIIDRPALILTEKDADDASKGLVWTRAEDDAVFVEYKSKDITVLVKKYDLCVNGKTLVAAGEIDDGIWSNLASIRVFARMTPELKEKVLTCLKKVGHHTLMCGDGGNDVGALKQAHIGVALLGGFGSANADKSITGASKFTKKQATATAAVSRTDLMKLHVSVLKKRLAQKNADFSSCKEKKDYVDLILKTEQPAESEEAKRKKQQQMLVAAGKKPNYQQMSKEERAEYMKKKQEEIEADVRAREARGESFARVKAIAAFAKKEAEANRKERTGAKGFANFASNQAMSQYMDDFEDGEVPMVKLGDASIASPFTSRAPSIKGCVDIIRQGRCALVTTMQMYQILAVNCLISSYSLSVLYLDKVKYANSQLMALGMISTVASITLSRATPLDTLSPVRPLTSIFHPALFSSLVGQFALHLGCMIYLTELAKEYTPTGDVAHSKPGEFKPNVMSTVIFLINGVQTVSVCAVNYKGRPFMKSMTENPGLLYSLGLSIVGVFLLCTEAMPLFNKVLQIVPMPDPRFARILTGMLTLDVLGAFVWDQLCLLVFAPKIFIASYKSMTLKDLRQLIKMAVVSLIIIYVVANIDYDEIERQQKLLEEQAAATAASP</sequence>
<feature type="transmembrane region" description="Helical" evidence="10">
    <location>
        <begin position="1376"/>
        <end position="1399"/>
    </location>
</feature>
<dbReference type="InterPro" id="IPR036361">
    <property type="entry name" value="SAP_dom_sf"/>
</dbReference>
<evidence type="ECO:0000313" key="13">
    <source>
        <dbReference type="EMBL" id="TMW63721.1"/>
    </source>
</evidence>
<evidence type="ECO:0000256" key="2">
    <source>
        <dbReference type="ARBA" id="ARBA00022692"/>
    </source>
</evidence>
<dbReference type="InterPro" id="IPR044492">
    <property type="entry name" value="P_typ_ATPase_HD_dom"/>
</dbReference>
<evidence type="ECO:0000259" key="12">
    <source>
        <dbReference type="Pfam" id="PF00690"/>
    </source>
</evidence>
<evidence type="ECO:0000256" key="1">
    <source>
        <dbReference type="ARBA" id="ARBA00004141"/>
    </source>
</evidence>
<dbReference type="InterPro" id="IPR018303">
    <property type="entry name" value="ATPase_P-typ_P_site"/>
</dbReference>
<feature type="domain" description="P-type ATPase A" evidence="11">
    <location>
        <begin position="330"/>
        <end position="442"/>
    </location>
</feature>
<evidence type="ECO:0000256" key="9">
    <source>
        <dbReference type="ARBA" id="ARBA00023136"/>
    </source>
</evidence>
<dbReference type="SUPFAM" id="SSF81653">
    <property type="entry name" value="Calcium ATPase, transduction domain A"/>
    <property type="match status" value="1"/>
</dbReference>
<dbReference type="SFLD" id="SFLDS00003">
    <property type="entry name" value="Haloacid_Dehalogenase"/>
    <property type="match status" value="1"/>
</dbReference>
<keyword evidence="9 10" id="KW-0472">Membrane</keyword>
<dbReference type="Gene3D" id="3.40.50.1000">
    <property type="entry name" value="HAD superfamily/HAD-like"/>
    <property type="match status" value="1"/>
</dbReference>
<dbReference type="Gene3D" id="3.40.1110.10">
    <property type="entry name" value="Calcium-transporting ATPase, cytoplasmic domain N"/>
    <property type="match status" value="1"/>
</dbReference>
<feature type="domain" description="Cation-transporting P-type ATPase N-terminal" evidence="12">
    <location>
        <begin position="239"/>
        <end position="288"/>
    </location>
</feature>
<feature type="transmembrane region" description="Helical" evidence="10">
    <location>
        <begin position="1337"/>
        <end position="1356"/>
    </location>
</feature>
<dbReference type="InterPro" id="IPR006544">
    <property type="entry name" value="P-type_TPase_V"/>
</dbReference>
<dbReference type="InterPro" id="IPR059000">
    <property type="entry name" value="ATPase_P-type_domA"/>
</dbReference>
<dbReference type="EMBL" id="SPLM01000072">
    <property type="protein sequence ID" value="TMW63721.1"/>
    <property type="molecule type" value="Genomic_DNA"/>
</dbReference>
<keyword evidence="14" id="KW-1185">Reference proteome</keyword>
<organism evidence="13 14">
    <name type="scientific">Pythium oligandrum</name>
    <name type="common">Mycoparasitic fungus</name>
    <dbReference type="NCBI Taxonomy" id="41045"/>
    <lineage>
        <taxon>Eukaryota</taxon>
        <taxon>Sar</taxon>
        <taxon>Stramenopiles</taxon>
        <taxon>Oomycota</taxon>
        <taxon>Peronosporomycetes</taxon>
        <taxon>Pythiales</taxon>
        <taxon>Pythiaceae</taxon>
        <taxon>Pythium</taxon>
    </lineage>
</organism>
<feature type="transmembrane region" description="Helical" evidence="10">
    <location>
        <begin position="1191"/>
        <end position="1211"/>
    </location>
</feature>
<gene>
    <name evidence="13" type="ORF">Poli38472_002662</name>
</gene>
<evidence type="ECO:0000256" key="7">
    <source>
        <dbReference type="ARBA" id="ARBA00022967"/>
    </source>
</evidence>
<evidence type="ECO:0000256" key="8">
    <source>
        <dbReference type="ARBA" id="ARBA00022989"/>
    </source>
</evidence>
<evidence type="ECO:0000256" key="6">
    <source>
        <dbReference type="ARBA" id="ARBA00022842"/>
    </source>
</evidence>
<dbReference type="Pfam" id="PF00122">
    <property type="entry name" value="E1-E2_ATPase"/>
    <property type="match status" value="1"/>
</dbReference>
<keyword evidence="3" id="KW-0479">Metal-binding</keyword>
<dbReference type="SUPFAM" id="SSF81660">
    <property type="entry name" value="Metal cation-transporting ATPase, ATP-binding domain N"/>
    <property type="match status" value="1"/>
</dbReference>
<dbReference type="GO" id="GO:0046872">
    <property type="term" value="F:metal ion binding"/>
    <property type="evidence" value="ECO:0007669"/>
    <property type="project" value="UniProtKB-KW"/>
</dbReference>
<dbReference type="GO" id="GO:0005524">
    <property type="term" value="F:ATP binding"/>
    <property type="evidence" value="ECO:0007669"/>
    <property type="project" value="UniProtKB-KW"/>
</dbReference>
<keyword evidence="7" id="KW-1278">Translocase</keyword>
<dbReference type="InterPro" id="IPR023298">
    <property type="entry name" value="ATPase_P-typ_TM_dom_sf"/>
</dbReference>
<dbReference type="NCBIfam" id="TIGR01657">
    <property type="entry name" value="P-ATPase-V"/>
    <property type="match status" value="1"/>
</dbReference>
<keyword evidence="6" id="KW-0460">Magnesium</keyword>
<feature type="transmembrane region" description="Helical" evidence="10">
    <location>
        <begin position="297"/>
        <end position="317"/>
    </location>
</feature>
<evidence type="ECO:0000256" key="4">
    <source>
        <dbReference type="ARBA" id="ARBA00022741"/>
    </source>
</evidence>
<feature type="transmembrane region" description="Helical" evidence="10">
    <location>
        <begin position="506"/>
        <end position="525"/>
    </location>
</feature>
<dbReference type="InterPro" id="IPR004014">
    <property type="entry name" value="ATPase_P-typ_cation-transptr_N"/>
</dbReference>
<name>A0A8K1FID9_PYTOL</name>
<protein>
    <submittedName>
        <fullName evidence="13">Uncharacterized protein</fullName>
    </submittedName>
</protein>
<dbReference type="SFLD" id="SFLDF00027">
    <property type="entry name" value="p-type_atpase"/>
    <property type="match status" value="1"/>
</dbReference>
<dbReference type="Gene3D" id="2.70.150.10">
    <property type="entry name" value="Calcium-transporting ATPase, cytoplasmic transduction domain A"/>
    <property type="match status" value="1"/>
</dbReference>
<dbReference type="OrthoDB" id="48943at2759"/>
<dbReference type="InterPro" id="IPR023214">
    <property type="entry name" value="HAD_sf"/>
</dbReference>
<dbReference type="InterPro" id="IPR008250">
    <property type="entry name" value="ATPase_P-typ_transduc_dom_A_sf"/>
</dbReference>
<dbReference type="GO" id="GO:0019829">
    <property type="term" value="F:ATPase-coupled monoatomic cation transmembrane transporter activity"/>
    <property type="evidence" value="ECO:0007669"/>
    <property type="project" value="TreeGrafter"/>
</dbReference>
<evidence type="ECO:0000256" key="5">
    <source>
        <dbReference type="ARBA" id="ARBA00022840"/>
    </source>
</evidence>
<dbReference type="PRINTS" id="PR00119">
    <property type="entry name" value="CATATPASE"/>
</dbReference>
<reference evidence="13" key="1">
    <citation type="submission" date="2019-03" db="EMBL/GenBank/DDBJ databases">
        <title>Long read genome sequence of the mycoparasitic Pythium oligandrum ATCC 38472 isolated from sugarbeet rhizosphere.</title>
        <authorList>
            <person name="Gaulin E."/>
        </authorList>
    </citation>
    <scope>NUCLEOTIDE SEQUENCE</scope>
    <source>
        <strain evidence="13">ATCC 38472_TT</strain>
    </source>
</reference>
<feature type="transmembrane region" description="Helical" evidence="10">
    <location>
        <begin position="1419"/>
        <end position="1438"/>
    </location>
</feature>
<dbReference type="SFLD" id="SFLDG00002">
    <property type="entry name" value="C1.7:_P-type_atpase_like"/>
    <property type="match status" value="1"/>
</dbReference>
<accession>A0A8K1FID9</accession>
<keyword evidence="4" id="KW-0547">Nucleotide-binding</keyword>
<dbReference type="GO" id="GO:0016020">
    <property type="term" value="C:membrane"/>
    <property type="evidence" value="ECO:0007669"/>
    <property type="project" value="UniProtKB-SubCell"/>
</dbReference>
<dbReference type="PANTHER" id="PTHR45630:SF6">
    <property type="entry name" value="CATION-TRANSPORTING P-TYPE ATPASE N-TERMINAL DOMAIN-CONTAINING PROTEIN"/>
    <property type="match status" value="1"/>
</dbReference>
<dbReference type="PROSITE" id="PS01229">
    <property type="entry name" value="COF_2"/>
    <property type="match status" value="1"/>
</dbReference>
<comment type="subcellular location">
    <subcellularLocation>
        <location evidence="1">Membrane</location>
        <topology evidence="1">Multi-pass membrane protein</topology>
    </subcellularLocation>
</comment>
<evidence type="ECO:0000256" key="3">
    <source>
        <dbReference type="ARBA" id="ARBA00022723"/>
    </source>
</evidence>